<feature type="domain" description="DUF569" evidence="2">
    <location>
        <begin position="1"/>
        <end position="150"/>
    </location>
</feature>
<dbReference type="PANTHER" id="PTHR31205">
    <property type="entry name" value="ACTIN CROSS-LINKING PROTEIN (DUF569)"/>
    <property type="match status" value="1"/>
</dbReference>
<comment type="caution">
    <text evidence="4">The sequence shown here is derived from an EMBL/GenBank/DDBJ whole genome shotgun (WGS) entry which is preliminary data.</text>
</comment>
<name>A0AAP0ECC3_9MAGN</name>
<dbReference type="FunFam" id="2.80.10.50:FF:000067">
    <property type="entry name" value="BnaC05g19630D protein"/>
    <property type="match status" value="2"/>
</dbReference>
<sequence length="519" mass="58108">MEFFSKTKAVRLRSHLDKYLVADDDKQTVRQSRHGATRRAKWRVEEVPGTTNLLRLKSCHGHYLTASDHPFLLGMTGKKVLQTAAPPPAPPPATNLDFAVEWEPVRDGFQVKLRTREGKFLRANGGTPPWRNSVTHDVPHSGSTHNWVLWDVDSVDWTHLDDDGDGDGESTVGDESRMSSFSRLSEDPMDSPTSPWSVASVARSPRRVYSSSSFQLSTQYQSGMDYFTNAKSVRLRSHHDKYLVADDDEETVIQDRNGSSKQAKWSVEIIHDGSFVRLKSCFGKYLTASNLPFLLGMTGRKVIQTLPKRLDSSVEWEPVRDGVQLKLKTRYGQFLRANGGLPPWRNSVTHDIPHRTATQDWVLWSVDVLDIQLKKGGEEEEADSSITTDSSSVGDEELSPSPASLSFNSSTFKVSNSFAEAKQHRGPEGRTIYYSLADEEGNVDDEGIKDFKMIFKGNGLEELRLKLEEETGIEDLIVCSTNPLNGNLYPLRLQLPPNNATMHVVVIQSSSKVARDFAQ</sequence>
<dbReference type="PANTHER" id="PTHR31205:SF69">
    <property type="entry name" value="ACTIN CROSS-LINKING PROTEIN (DUF569)"/>
    <property type="match status" value="1"/>
</dbReference>
<dbReference type="InterPro" id="IPR008999">
    <property type="entry name" value="Actin-crosslinking"/>
</dbReference>
<organism evidence="4 5">
    <name type="scientific">Stephania japonica</name>
    <dbReference type="NCBI Taxonomy" id="461633"/>
    <lineage>
        <taxon>Eukaryota</taxon>
        <taxon>Viridiplantae</taxon>
        <taxon>Streptophyta</taxon>
        <taxon>Embryophyta</taxon>
        <taxon>Tracheophyta</taxon>
        <taxon>Spermatophyta</taxon>
        <taxon>Magnoliopsida</taxon>
        <taxon>Ranunculales</taxon>
        <taxon>Menispermaceae</taxon>
        <taxon>Menispermoideae</taxon>
        <taxon>Cissampelideae</taxon>
        <taxon>Stephania</taxon>
    </lineage>
</organism>
<keyword evidence="5" id="KW-1185">Reference proteome</keyword>
<feature type="domain" description="DUF569" evidence="3">
    <location>
        <begin position="429"/>
        <end position="507"/>
    </location>
</feature>
<dbReference type="InterPro" id="IPR007679">
    <property type="entry name" value="DUF569"/>
</dbReference>
<evidence type="ECO:0000259" key="3">
    <source>
        <dbReference type="Pfam" id="PF22932"/>
    </source>
</evidence>
<gene>
    <name evidence="4" type="ORF">Sjap_023781</name>
</gene>
<dbReference type="CDD" id="cd23340">
    <property type="entry name" value="beta-trefoil_FSCN_ACP-like"/>
    <property type="match status" value="2"/>
</dbReference>
<feature type="region of interest" description="Disordered" evidence="1">
    <location>
        <begin position="375"/>
        <end position="405"/>
    </location>
</feature>
<dbReference type="AlphaFoldDB" id="A0AAP0ECC3"/>
<dbReference type="EMBL" id="JBBNAE010000010">
    <property type="protein sequence ID" value="KAK9090604.1"/>
    <property type="molecule type" value="Genomic_DNA"/>
</dbReference>
<dbReference type="InterPro" id="IPR054726">
    <property type="entry name" value="Ubiq_DUF569-assoc"/>
</dbReference>
<evidence type="ECO:0000313" key="4">
    <source>
        <dbReference type="EMBL" id="KAK9090604.1"/>
    </source>
</evidence>
<evidence type="ECO:0000256" key="1">
    <source>
        <dbReference type="SAM" id="MobiDB-lite"/>
    </source>
</evidence>
<dbReference type="Gene3D" id="2.80.10.50">
    <property type="match status" value="2"/>
</dbReference>
<proteinExistence type="predicted"/>
<evidence type="ECO:0008006" key="6">
    <source>
        <dbReference type="Google" id="ProtNLM"/>
    </source>
</evidence>
<accession>A0AAP0ECC3</accession>
<dbReference type="SUPFAM" id="SSF50405">
    <property type="entry name" value="Actin-crosslinking proteins"/>
    <property type="match status" value="2"/>
</dbReference>
<evidence type="ECO:0000259" key="2">
    <source>
        <dbReference type="Pfam" id="PF04601"/>
    </source>
</evidence>
<dbReference type="Pfam" id="PF22932">
    <property type="entry name" value="Ubiq_DUF_assoc"/>
    <property type="match status" value="1"/>
</dbReference>
<dbReference type="Pfam" id="PF04601">
    <property type="entry name" value="DUF569"/>
    <property type="match status" value="2"/>
</dbReference>
<reference evidence="4 5" key="1">
    <citation type="submission" date="2024-01" db="EMBL/GenBank/DDBJ databases">
        <title>Genome assemblies of Stephania.</title>
        <authorList>
            <person name="Yang L."/>
        </authorList>
    </citation>
    <scope>NUCLEOTIDE SEQUENCE [LARGE SCALE GENOMIC DNA]</scope>
    <source>
        <strain evidence="4">QJT</strain>
        <tissue evidence="4">Leaf</tissue>
    </source>
</reference>
<dbReference type="Proteomes" id="UP001417504">
    <property type="component" value="Unassembled WGS sequence"/>
</dbReference>
<evidence type="ECO:0000313" key="5">
    <source>
        <dbReference type="Proteomes" id="UP001417504"/>
    </source>
</evidence>
<feature type="compositionally biased region" description="Polar residues" evidence="1">
    <location>
        <begin position="384"/>
        <end position="393"/>
    </location>
</feature>
<feature type="domain" description="DUF569" evidence="2">
    <location>
        <begin position="224"/>
        <end position="364"/>
    </location>
</feature>
<protein>
    <recommendedName>
        <fullName evidence="6">Actin cross-linking</fullName>
    </recommendedName>
</protein>
<feature type="region of interest" description="Disordered" evidence="1">
    <location>
        <begin position="160"/>
        <end position="198"/>
    </location>
</feature>